<dbReference type="EMBL" id="JAHLQT010006876">
    <property type="protein sequence ID" value="KAG7174803.1"/>
    <property type="molecule type" value="Genomic_DNA"/>
</dbReference>
<evidence type="ECO:0000313" key="3">
    <source>
        <dbReference type="Proteomes" id="UP000747542"/>
    </source>
</evidence>
<sequence length="127" mass="13940">MEGKYLTLSYSKQEHGIPSTPGSTTTTTTTTTTTDTTLGKPTPASTHSQSRFSHGRGQTCCPDPPNTYLVIPESHNMDETRLVPFDVLWCQCQGNASATPHQVLIHQQVYKMHQDASTTPSGTWAWC</sequence>
<reference evidence="2" key="1">
    <citation type="journal article" date="2021" name="Sci. Adv.">
        <title>The American lobster genome reveals insights on longevity, neural, and immune adaptations.</title>
        <authorList>
            <person name="Polinski J.M."/>
            <person name="Zimin A.V."/>
            <person name="Clark K.F."/>
            <person name="Kohn A.B."/>
            <person name="Sadowski N."/>
            <person name="Timp W."/>
            <person name="Ptitsyn A."/>
            <person name="Khanna P."/>
            <person name="Romanova D.Y."/>
            <person name="Williams P."/>
            <person name="Greenwood S.J."/>
            <person name="Moroz L.L."/>
            <person name="Walt D.R."/>
            <person name="Bodnar A.G."/>
        </authorList>
    </citation>
    <scope>NUCLEOTIDE SEQUENCE</scope>
    <source>
        <strain evidence="2">GMGI-L3</strain>
    </source>
</reference>
<dbReference type="AlphaFoldDB" id="A0A8J5N8P4"/>
<evidence type="ECO:0000256" key="1">
    <source>
        <dbReference type="SAM" id="MobiDB-lite"/>
    </source>
</evidence>
<feature type="compositionally biased region" description="Low complexity" evidence="1">
    <location>
        <begin position="24"/>
        <end position="37"/>
    </location>
</feature>
<name>A0A8J5N8P4_HOMAM</name>
<evidence type="ECO:0000313" key="2">
    <source>
        <dbReference type="EMBL" id="KAG7174803.1"/>
    </source>
</evidence>
<dbReference type="Proteomes" id="UP000747542">
    <property type="component" value="Unassembled WGS sequence"/>
</dbReference>
<protein>
    <submittedName>
        <fullName evidence="2">Putative Parathyroid hormone/parathyroid hormone-related peptide receptor-like 2</fullName>
    </submittedName>
</protein>
<accession>A0A8J5N8P4</accession>
<keyword evidence="2" id="KW-0675">Receptor</keyword>
<comment type="caution">
    <text evidence="2">The sequence shown here is derived from an EMBL/GenBank/DDBJ whole genome shotgun (WGS) entry which is preliminary data.</text>
</comment>
<proteinExistence type="predicted"/>
<organism evidence="2 3">
    <name type="scientific">Homarus americanus</name>
    <name type="common">American lobster</name>
    <dbReference type="NCBI Taxonomy" id="6706"/>
    <lineage>
        <taxon>Eukaryota</taxon>
        <taxon>Metazoa</taxon>
        <taxon>Ecdysozoa</taxon>
        <taxon>Arthropoda</taxon>
        <taxon>Crustacea</taxon>
        <taxon>Multicrustacea</taxon>
        <taxon>Malacostraca</taxon>
        <taxon>Eumalacostraca</taxon>
        <taxon>Eucarida</taxon>
        <taxon>Decapoda</taxon>
        <taxon>Pleocyemata</taxon>
        <taxon>Astacidea</taxon>
        <taxon>Nephropoidea</taxon>
        <taxon>Nephropidae</taxon>
        <taxon>Homarus</taxon>
    </lineage>
</organism>
<feature type="region of interest" description="Disordered" evidence="1">
    <location>
        <begin position="1"/>
        <end position="65"/>
    </location>
</feature>
<gene>
    <name evidence="2" type="primary">PTH1R-L2</name>
    <name evidence="2" type="ORF">Hamer_G023353</name>
</gene>
<feature type="compositionally biased region" description="Polar residues" evidence="1">
    <location>
        <begin position="43"/>
        <end position="52"/>
    </location>
</feature>
<keyword evidence="3" id="KW-1185">Reference proteome</keyword>